<dbReference type="EMBL" id="CP000237">
    <property type="protein sequence ID" value="ABD45730.1"/>
    <property type="molecule type" value="Genomic_DNA"/>
</dbReference>
<dbReference type="InterPro" id="IPR051086">
    <property type="entry name" value="RNase_D-like"/>
</dbReference>
<keyword evidence="3" id="KW-1185">Reference proteome</keyword>
<dbReference type="HOGENOM" id="CLU_086957_0_0_5"/>
<organism evidence="2 3">
    <name type="scientific">Ehrlichia sennetsu (strain ATCC VR-367 / Miyayama)</name>
    <name type="common">Neorickettsia sennetsu</name>
    <dbReference type="NCBI Taxonomy" id="222891"/>
    <lineage>
        <taxon>Bacteria</taxon>
        <taxon>Pseudomonadati</taxon>
        <taxon>Pseudomonadota</taxon>
        <taxon>Alphaproteobacteria</taxon>
        <taxon>Rickettsiales</taxon>
        <taxon>Anaplasmataceae</taxon>
        <taxon>Ehrlichia</taxon>
    </lineage>
</organism>
<dbReference type="CDD" id="cd06142">
    <property type="entry name" value="RNaseD_exo"/>
    <property type="match status" value="1"/>
</dbReference>
<keyword evidence="2" id="KW-0378">Hydrolase</keyword>
<evidence type="ECO:0000313" key="3">
    <source>
        <dbReference type="Proteomes" id="UP000001942"/>
    </source>
</evidence>
<dbReference type="GO" id="GO:0008408">
    <property type="term" value="F:3'-5' exonuclease activity"/>
    <property type="evidence" value="ECO:0007669"/>
    <property type="project" value="InterPro"/>
</dbReference>
<evidence type="ECO:0000313" key="2">
    <source>
        <dbReference type="EMBL" id="ABD45730.1"/>
    </source>
</evidence>
<dbReference type="GO" id="GO:0006139">
    <property type="term" value="P:nucleobase-containing compound metabolic process"/>
    <property type="evidence" value="ECO:0007669"/>
    <property type="project" value="InterPro"/>
</dbReference>
<accession>Q2GDN3</accession>
<feature type="domain" description="3'-5' exonuclease" evidence="1">
    <location>
        <begin position="3"/>
        <end position="170"/>
    </location>
</feature>
<dbReference type="SMART" id="SM00474">
    <property type="entry name" value="35EXOc"/>
    <property type="match status" value="1"/>
</dbReference>
<dbReference type="InterPro" id="IPR002562">
    <property type="entry name" value="3'-5'_exonuclease_dom"/>
</dbReference>
<dbReference type="AlphaFoldDB" id="Q2GDN3"/>
<protein>
    <submittedName>
        <fullName evidence="2">3'-5' exonuclease family protein</fullName>
    </submittedName>
</protein>
<proteinExistence type="predicted"/>
<dbReference type="InterPro" id="IPR012337">
    <property type="entry name" value="RNaseH-like_sf"/>
</dbReference>
<keyword evidence="2" id="KW-0540">Nuclease</keyword>
<dbReference type="PANTHER" id="PTHR47649">
    <property type="entry name" value="RIBONUCLEASE D"/>
    <property type="match status" value="1"/>
</dbReference>
<dbReference type="InterPro" id="IPR036397">
    <property type="entry name" value="RNaseH_sf"/>
</dbReference>
<dbReference type="eggNOG" id="COG0349">
    <property type="taxonomic scope" value="Bacteria"/>
</dbReference>
<gene>
    <name evidence="2" type="ordered locus">NSE_0529</name>
</gene>
<dbReference type="PANTHER" id="PTHR47649:SF1">
    <property type="entry name" value="RIBONUCLEASE D"/>
    <property type="match status" value="1"/>
</dbReference>
<reference evidence="2 3" key="1">
    <citation type="journal article" date="2006" name="PLoS Genet.">
        <title>Comparative genomics of emerging human ehrlichiosis agents.</title>
        <authorList>
            <person name="Dunning Hotopp J.C."/>
            <person name="Lin M."/>
            <person name="Madupu R."/>
            <person name="Crabtree J."/>
            <person name="Angiuoli S.V."/>
            <person name="Eisen J.A."/>
            <person name="Seshadri R."/>
            <person name="Ren Q."/>
            <person name="Wu M."/>
            <person name="Utterback T.R."/>
            <person name="Smith S."/>
            <person name="Lewis M."/>
            <person name="Khouri H."/>
            <person name="Zhang C."/>
            <person name="Niu H."/>
            <person name="Lin Q."/>
            <person name="Ohashi N."/>
            <person name="Zhi N."/>
            <person name="Nelson W."/>
            <person name="Brinkac L.M."/>
            <person name="Dodson R.J."/>
            <person name="Rosovitz M.J."/>
            <person name="Sundaram J."/>
            <person name="Daugherty S.C."/>
            <person name="Davidsen T."/>
            <person name="Durkin A.S."/>
            <person name="Gwinn M."/>
            <person name="Haft D.H."/>
            <person name="Selengut J.D."/>
            <person name="Sullivan S.A."/>
            <person name="Zafar N."/>
            <person name="Zhou L."/>
            <person name="Benahmed F."/>
            <person name="Forberger H."/>
            <person name="Halpin R."/>
            <person name="Mulligan S."/>
            <person name="Robinson J."/>
            <person name="White O."/>
            <person name="Rikihisa Y."/>
            <person name="Tettelin H."/>
        </authorList>
    </citation>
    <scope>NUCLEOTIDE SEQUENCE [LARGE SCALE GENOMIC DNA]</scope>
    <source>
        <strain evidence="3">ATCC VR-367 / Miyayama</strain>
    </source>
</reference>
<name>Q2GDN3_EHRS3</name>
<dbReference type="KEGG" id="nse:NSE_0529"/>
<dbReference type="Gene3D" id="3.30.420.10">
    <property type="entry name" value="Ribonuclease H-like superfamily/Ribonuclease H"/>
    <property type="match status" value="1"/>
</dbReference>
<dbReference type="Proteomes" id="UP000001942">
    <property type="component" value="Chromosome"/>
</dbReference>
<sequence length="206" mass="23522">MNKYYIYEGDVPADFAPSDAIAIDTESMGLVNRRDRLCLVQLSTGDGTAHLVRFNGTDYSAPRLKSLLVDPAVIKIFHFARFDIAILRHYLGVLTENCYCTKIASRLVRTYTDHHSLKELCLDLLGVRLNKGKQSSDWGSTSLTREQMSYAASDVLYLHAIKEALDVMLKREKRIELARACFQFLPYRAELDLLGWENQDIFSHKI</sequence>
<keyword evidence="2" id="KW-0269">Exonuclease</keyword>
<dbReference type="SUPFAM" id="SSF53098">
    <property type="entry name" value="Ribonuclease H-like"/>
    <property type="match status" value="1"/>
</dbReference>
<dbReference type="STRING" id="222891.NSE_0529"/>
<evidence type="ECO:0000259" key="1">
    <source>
        <dbReference type="SMART" id="SM00474"/>
    </source>
</evidence>
<dbReference type="Pfam" id="PF01612">
    <property type="entry name" value="DNA_pol_A_exo1"/>
    <property type="match status" value="1"/>
</dbReference>
<dbReference type="GO" id="GO:0003676">
    <property type="term" value="F:nucleic acid binding"/>
    <property type="evidence" value="ECO:0007669"/>
    <property type="project" value="InterPro"/>
</dbReference>
<dbReference type="RefSeq" id="WP_011451919.1">
    <property type="nucleotide sequence ID" value="NC_007798.1"/>
</dbReference>